<evidence type="ECO:0000259" key="3">
    <source>
        <dbReference type="PROSITE" id="PS50110"/>
    </source>
</evidence>
<dbReference type="EMBL" id="RAPO01000001">
    <property type="protein sequence ID" value="RKD97150.1"/>
    <property type="molecule type" value="Genomic_DNA"/>
</dbReference>
<proteinExistence type="predicted"/>
<keyword evidence="1" id="KW-0597">Phosphoprotein</keyword>
<dbReference type="SUPFAM" id="SSF52172">
    <property type="entry name" value="CheY-like"/>
    <property type="match status" value="1"/>
</dbReference>
<evidence type="ECO:0000256" key="1">
    <source>
        <dbReference type="PROSITE-ProRule" id="PRU00169"/>
    </source>
</evidence>
<evidence type="ECO:0000313" key="4">
    <source>
        <dbReference type="EMBL" id="RKD97150.1"/>
    </source>
</evidence>
<dbReference type="Gene3D" id="3.40.50.2300">
    <property type="match status" value="1"/>
</dbReference>
<dbReference type="InterPro" id="IPR011006">
    <property type="entry name" value="CheY-like_superfamily"/>
</dbReference>
<dbReference type="Pfam" id="PF08663">
    <property type="entry name" value="HalX"/>
    <property type="match status" value="1"/>
</dbReference>
<dbReference type="AlphaFoldDB" id="A0A419WNT0"/>
<dbReference type="InterPro" id="IPR013971">
    <property type="entry name" value="HalX_domain"/>
</dbReference>
<evidence type="ECO:0000313" key="5">
    <source>
        <dbReference type="Proteomes" id="UP000283805"/>
    </source>
</evidence>
<dbReference type="InterPro" id="IPR001789">
    <property type="entry name" value="Sig_transdc_resp-reg_receiver"/>
</dbReference>
<sequence length="212" mass="23390">MDIDTPSLSPSPSSPPSVLLVEPDPALAARYTGWLEDEYDVQAVESEADAVDEISAAVDVVVFDRRLSPSASDSSPGIETLLQPIHDRDLGCRVAMIVASAPSTVTVRRAVDDSLVAPISSTDLRRVVDRLALQAIYDDHLRTFYELASKRALLDRDRHDAELAASRRYAALEDRLAVARTRADETMADLFAAESDRYRRDVMRDVLCDDDD</sequence>
<dbReference type="PROSITE" id="PS50110">
    <property type="entry name" value="RESPONSE_REGULATORY"/>
    <property type="match status" value="1"/>
</dbReference>
<organism evidence="4 5">
    <name type="scientific">Halopiger aswanensis</name>
    <dbReference type="NCBI Taxonomy" id="148449"/>
    <lineage>
        <taxon>Archaea</taxon>
        <taxon>Methanobacteriati</taxon>
        <taxon>Methanobacteriota</taxon>
        <taxon>Stenosarchaea group</taxon>
        <taxon>Halobacteria</taxon>
        <taxon>Halobacteriales</taxon>
        <taxon>Natrialbaceae</taxon>
        <taxon>Halopiger</taxon>
    </lineage>
</organism>
<dbReference type="Proteomes" id="UP000283805">
    <property type="component" value="Unassembled WGS sequence"/>
</dbReference>
<gene>
    <name evidence="4" type="ORF">ATJ93_0131</name>
</gene>
<keyword evidence="5" id="KW-1185">Reference proteome</keyword>
<reference evidence="4 5" key="1">
    <citation type="submission" date="2018-09" db="EMBL/GenBank/DDBJ databases">
        <title>Genomic Encyclopedia of Archaeal and Bacterial Type Strains, Phase II (KMG-II): from individual species to whole genera.</title>
        <authorList>
            <person name="Goeker M."/>
        </authorList>
    </citation>
    <scope>NUCLEOTIDE SEQUENCE [LARGE SCALE GENOMIC DNA]</scope>
    <source>
        <strain evidence="4 5">DSM 13151</strain>
    </source>
</reference>
<name>A0A419WNT0_9EURY</name>
<comment type="caution">
    <text evidence="4">The sequence shown here is derived from an EMBL/GenBank/DDBJ whole genome shotgun (WGS) entry which is preliminary data.</text>
</comment>
<feature type="domain" description="Response regulatory" evidence="3">
    <location>
        <begin position="17"/>
        <end position="132"/>
    </location>
</feature>
<dbReference type="OrthoDB" id="86314at2157"/>
<dbReference type="RefSeq" id="WP_120242721.1">
    <property type="nucleotide sequence ID" value="NZ_RAPO01000001.1"/>
</dbReference>
<evidence type="ECO:0000256" key="2">
    <source>
        <dbReference type="SAM" id="MobiDB-lite"/>
    </source>
</evidence>
<feature type="modified residue" description="4-aspartylphosphate" evidence="1">
    <location>
        <position position="64"/>
    </location>
</feature>
<protein>
    <submittedName>
        <fullName evidence="4">HalX domain-containing protein</fullName>
    </submittedName>
</protein>
<feature type="region of interest" description="Disordered" evidence="2">
    <location>
        <begin position="1"/>
        <end position="20"/>
    </location>
</feature>
<accession>A0A419WNT0</accession>
<dbReference type="GO" id="GO:0000160">
    <property type="term" value="P:phosphorelay signal transduction system"/>
    <property type="evidence" value="ECO:0007669"/>
    <property type="project" value="InterPro"/>
</dbReference>